<keyword evidence="2" id="KW-0630">Potassium</keyword>
<dbReference type="InterPro" id="IPR036291">
    <property type="entry name" value="NAD(P)-bd_dom_sf"/>
</dbReference>
<dbReference type="SUPFAM" id="SSF51735">
    <property type="entry name" value="NAD(P)-binding Rossmann-fold domains"/>
    <property type="match status" value="1"/>
</dbReference>
<dbReference type="Proteomes" id="UP000253975">
    <property type="component" value="Unassembled WGS sequence"/>
</dbReference>
<dbReference type="OrthoDB" id="3208998at2"/>
<dbReference type="PANTHER" id="PTHR43833:SF8">
    <property type="entry name" value="TRK SYSTEM POTASSIUM UPTAKE PROTEIN TRKA"/>
    <property type="match status" value="1"/>
</dbReference>
<organism evidence="4 6">
    <name type="scientific">Slackia isoflavoniconvertens</name>
    <dbReference type="NCBI Taxonomy" id="572010"/>
    <lineage>
        <taxon>Bacteria</taxon>
        <taxon>Bacillati</taxon>
        <taxon>Actinomycetota</taxon>
        <taxon>Coriobacteriia</taxon>
        <taxon>Eggerthellales</taxon>
        <taxon>Eggerthellaceae</taxon>
        <taxon>Slackia</taxon>
    </lineage>
</organism>
<evidence type="ECO:0000313" key="4">
    <source>
        <dbReference type="EMBL" id="RDB59336.1"/>
    </source>
</evidence>
<reference evidence="5" key="3">
    <citation type="journal article" date="2019" name="Microbiol. Resour. Announc.">
        <title>Draft Genome Sequences of Type Strains of Gordonibacter faecihominis, Paraeggerthella hongkongensis, Parvibacter caecicola,Slackia equolifaciens, Slackia faecicanis, and Slackia isoflavoniconvertens.</title>
        <authorList>
            <person name="Danylec N."/>
            <person name="Stoll D.A."/>
            <person name="Dotsch A."/>
            <person name="Huch M."/>
        </authorList>
    </citation>
    <scope>NUCLEOTIDE SEQUENCE</scope>
    <source>
        <strain evidence="5">DSM 22006</strain>
    </source>
</reference>
<keyword evidence="7" id="KW-1185">Reference proteome</keyword>
<dbReference type="InterPro" id="IPR006036">
    <property type="entry name" value="K_uptake_TrkA"/>
</dbReference>
<keyword evidence="1" id="KW-0633">Potassium transport</keyword>
<evidence type="ECO:0000313" key="7">
    <source>
        <dbReference type="Proteomes" id="UP000271472"/>
    </source>
</evidence>
<dbReference type="GO" id="GO:0015079">
    <property type="term" value="F:potassium ion transmembrane transporter activity"/>
    <property type="evidence" value="ECO:0007669"/>
    <property type="project" value="InterPro"/>
</dbReference>
<dbReference type="PROSITE" id="PS51201">
    <property type="entry name" value="RCK_N"/>
    <property type="match status" value="1"/>
</dbReference>
<dbReference type="Gene3D" id="3.40.50.720">
    <property type="entry name" value="NAD(P)-binding Rossmann-like Domain"/>
    <property type="match status" value="1"/>
</dbReference>
<dbReference type="EMBL" id="PPTO01000005">
    <property type="protein sequence ID" value="RDB59336.1"/>
    <property type="molecule type" value="Genomic_DNA"/>
</dbReference>
<evidence type="ECO:0000313" key="5">
    <source>
        <dbReference type="EMBL" id="RNM34874.1"/>
    </source>
</evidence>
<keyword evidence="1" id="KW-0406">Ion transport</keyword>
<dbReference type="AlphaFoldDB" id="A0A369LM75"/>
<dbReference type="GeneID" id="98662764"/>
<evidence type="ECO:0000256" key="1">
    <source>
        <dbReference type="ARBA" id="ARBA00022538"/>
    </source>
</evidence>
<feature type="domain" description="RCK N-terminal" evidence="3">
    <location>
        <begin position="1"/>
        <end position="118"/>
    </location>
</feature>
<reference evidence="4 6" key="1">
    <citation type="journal article" date="2018" name="Elife">
        <title>Discovery and characterization of a prevalent human gut bacterial enzyme sufficient for the inactivation of a family of plant toxins.</title>
        <authorList>
            <person name="Koppel N."/>
            <person name="Bisanz J.E."/>
            <person name="Pandelia M.E."/>
            <person name="Turnbaugh P.J."/>
            <person name="Balskus E.P."/>
        </authorList>
    </citation>
    <scope>NUCLEOTIDE SEQUENCE [LARGE SCALE GENOMIC DNA]</scope>
    <source>
        <strain evidence="4 6">OB21 GAM31</strain>
    </source>
</reference>
<dbReference type="PRINTS" id="PR00335">
    <property type="entry name" value="KUPTAKETRKA"/>
</dbReference>
<dbReference type="EMBL" id="QIBZ01000008">
    <property type="protein sequence ID" value="RNM34874.1"/>
    <property type="molecule type" value="Genomic_DNA"/>
</dbReference>
<dbReference type="Pfam" id="PF02254">
    <property type="entry name" value="TrkA_N"/>
    <property type="match status" value="1"/>
</dbReference>
<dbReference type="Proteomes" id="UP000271472">
    <property type="component" value="Unassembled WGS sequence"/>
</dbReference>
<protein>
    <submittedName>
        <fullName evidence="4">TrkA family potassium uptake protein</fullName>
    </submittedName>
</protein>
<dbReference type="GO" id="GO:0005886">
    <property type="term" value="C:plasma membrane"/>
    <property type="evidence" value="ECO:0007669"/>
    <property type="project" value="InterPro"/>
</dbReference>
<dbReference type="PANTHER" id="PTHR43833">
    <property type="entry name" value="POTASSIUM CHANNEL PROTEIN 2-RELATED-RELATED"/>
    <property type="match status" value="1"/>
</dbReference>
<name>A0A369LM75_9ACTN</name>
<reference evidence="7" key="2">
    <citation type="submission" date="2018-05" db="EMBL/GenBank/DDBJ databases">
        <title>Genome Sequencing of selected type strains of the family Eggerthellaceae.</title>
        <authorList>
            <person name="Danylec N."/>
            <person name="Stoll D.A."/>
            <person name="Doetsch A."/>
            <person name="Huch M."/>
        </authorList>
    </citation>
    <scope>NUCLEOTIDE SEQUENCE [LARGE SCALE GENOMIC DNA]</scope>
    <source>
        <strain evidence="7">DSM 22006</strain>
    </source>
</reference>
<evidence type="ECO:0000259" key="3">
    <source>
        <dbReference type="PROSITE" id="PS51201"/>
    </source>
</evidence>
<accession>A0A369LM75</accession>
<keyword evidence="1" id="KW-0813">Transport</keyword>
<dbReference type="InterPro" id="IPR050721">
    <property type="entry name" value="Trk_Ktr_HKT_K-transport"/>
</dbReference>
<sequence>MANIIIVGCGRVGSQLATLLSQGDGNVCVVDRNAAAFSNLDRNFNGNTLQGVGFDEDVLVRAGVEEADVVAAVTQSDNSNLMVIEVARRIFHVPHVIARLYNPARERAYMQLGLDYVCGTSLVAEEIFSKIMSGHGSHLDTFGDFEVLRFSIDLSMTPRGRVKVGDLERNHGIRIIAFERRDGSMSSIPTRDSVLYHGDSVLACIRHDLLNSFSVYMMQR</sequence>
<evidence type="ECO:0000313" key="6">
    <source>
        <dbReference type="Proteomes" id="UP000253975"/>
    </source>
</evidence>
<comment type="caution">
    <text evidence="4">The sequence shown here is derived from an EMBL/GenBank/DDBJ whole genome shotgun (WGS) entry which is preliminary data.</text>
</comment>
<dbReference type="RefSeq" id="WP_114615283.1">
    <property type="nucleotide sequence ID" value="NZ_CALIRK010000017.1"/>
</dbReference>
<dbReference type="InterPro" id="IPR003148">
    <property type="entry name" value="RCK_N"/>
</dbReference>
<proteinExistence type="predicted"/>
<evidence type="ECO:0000256" key="2">
    <source>
        <dbReference type="ARBA" id="ARBA00022958"/>
    </source>
</evidence>
<gene>
    <name evidence="4" type="ORF">C1881_04165</name>
    <name evidence="5" type="ORF">DMP05_05785</name>
</gene>